<feature type="domain" description="Polysaccharide export protein N-terminal" evidence="3">
    <location>
        <begin position="20"/>
        <end position="93"/>
    </location>
</feature>
<dbReference type="InterPro" id="IPR003715">
    <property type="entry name" value="Poly_export_N"/>
</dbReference>
<sequence>MTKLLKCILLFSISMGIYAQGSYILKAGDIIEIHVYNENNLDLTTKIDSSGIINFPFIGEVKTLNKSTKEVSKNISSRLRNGYFVNPEVHVSIVEYRPFYINGQVKKPGGFPYQPNITVSMGIALAGGLTDRASKSNWFIKKPSNKKYKVTGESFLFPGDILIIDQSFF</sequence>
<evidence type="ECO:0000313" key="6">
    <source>
        <dbReference type="Proteomes" id="UP000628710"/>
    </source>
</evidence>
<dbReference type="EMBL" id="JAEMNX010000011">
    <property type="protein sequence ID" value="MBJ7538117.1"/>
    <property type="molecule type" value="Genomic_DNA"/>
</dbReference>
<dbReference type="Gene3D" id="3.30.1950.10">
    <property type="entry name" value="wza like domain"/>
    <property type="match status" value="1"/>
</dbReference>
<dbReference type="Pfam" id="PF02563">
    <property type="entry name" value="Poly_export"/>
    <property type="match status" value="1"/>
</dbReference>
<dbReference type="AlphaFoldDB" id="A0A934N1U9"/>
<evidence type="ECO:0000259" key="4">
    <source>
        <dbReference type="Pfam" id="PF10531"/>
    </source>
</evidence>
<keyword evidence="1 2" id="KW-0732">Signal</keyword>
<protein>
    <submittedName>
        <fullName evidence="5">Polysaccharide export protein</fullName>
    </submittedName>
</protein>
<evidence type="ECO:0000256" key="2">
    <source>
        <dbReference type="SAM" id="SignalP"/>
    </source>
</evidence>
<gene>
    <name evidence="5" type="ORF">I8J31_10565</name>
</gene>
<organism evidence="5 6">
    <name type="scientific">Marinomonas transparens</name>
    <dbReference type="NCBI Taxonomy" id="2795388"/>
    <lineage>
        <taxon>Bacteria</taxon>
        <taxon>Pseudomonadati</taxon>
        <taxon>Pseudomonadota</taxon>
        <taxon>Gammaproteobacteria</taxon>
        <taxon>Oceanospirillales</taxon>
        <taxon>Oceanospirillaceae</taxon>
        <taxon>Marinomonas</taxon>
    </lineage>
</organism>
<feature type="chain" id="PRO_5037047534" evidence="2">
    <location>
        <begin position="20"/>
        <end position="169"/>
    </location>
</feature>
<dbReference type="Gene3D" id="3.10.560.10">
    <property type="entry name" value="Outer membrane lipoprotein wza domain like"/>
    <property type="match status" value="1"/>
</dbReference>
<dbReference type="RefSeq" id="WP_199468527.1">
    <property type="nucleotide sequence ID" value="NZ_JAEMNX010000011.1"/>
</dbReference>
<evidence type="ECO:0000256" key="1">
    <source>
        <dbReference type="ARBA" id="ARBA00022729"/>
    </source>
</evidence>
<proteinExistence type="predicted"/>
<name>A0A934N1U9_9GAMM</name>
<comment type="caution">
    <text evidence="5">The sequence shown here is derived from an EMBL/GenBank/DDBJ whole genome shotgun (WGS) entry which is preliminary data.</text>
</comment>
<accession>A0A934N1U9</accession>
<keyword evidence="6" id="KW-1185">Reference proteome</keyword>
<dbReference type="PANTHER" id="PTHR33619">
    <property type="entry name" value="POLYSACCHARIDE EXPORT PROTEIN GFCE-RELATED"/>
    <property type="match status" value="1"/>
</dbReference>
<dbReference type="InterPro" id="IPR019554">
    <property type="entry name" value="Soluble_ligand-bd"/>
</dbReference>
<evidence type="ECO:0000259" key="3">
    <source>
        <dbReference type="Pfam" id="PF02563"/>
    </source>
</evidence>
<reference evidence="5" key="1">
    <citation type="submission" date="2020-12" db="EMBL/GenBank/DDBJ databases">
        <title>Marinomonas arctica sp. nov., a psychrotolerant bacterium isolated from the Arctic.</title>
        <authorList>
            <person name="Zhang Y."/>
        </authorList>
    </citation>
    <scope>NUCLEOTIDE SEQUENCE</scope>
    <source>
        <strain evidence="5">C1424</strain>
    </source>
</reference>
<dbReference type="PANTHER" id="PTHR33619:SF3">
    <property type="entry name" value="POLYSACCHARIDE EXPORT PROTEIN GFCE-RELATED"/>
    <property type="match status" value="1"/>
</dbReference>
<dbReference type="Proteomes" id="UP000628710">
    <property type="component" value="Unassembled WGS sequence"/>
</dbReference>
<feature type="signal peptide" evidence="2">
    <location>
        <begin position="1"/>
        <end position="19"/>
    </location>
</feature>
<dbReference type="GO" id="GO:0015159">
    <property type="term" value="F:polysaccharide transmembrane transporter activity"/>
    <property type="evidence" value="ECO:0007669"/>
    <property type="project" value="InterPro"/>
</dbReference>
<feature type="domain" description="Soluble ligand binding" evidence="4">
    <location>
        <begin position="99"/>
        <end position="140"/>
    </location>
</feature>
<dbReference type="InterPro" id="IPR049712">
    <property type="entry name" value="Poly_export"/>
</dbReference>
<evidence type="ECO:0000313" key="5">
    <source>
        <dbReference type="EMBL" id="MBJ7538117.1"/>
    </source>
</evidence>
<dbReference type="Pfam" id="PF10531">
    <property type="entry name" value="SLBB"/>
    <property type="match status" value="1"/>
</dbReference>